<keyword evidence="2" id="KW-0479">Metal-binding</keyword>
<dbReference type="PANTHER" id="PTHR33353">
    <property type="entry name" value="PUTATIVE (AFU_ORTHOLOGUE AFUA_1G12560)-RELATED"/>
    <property type="match status" value="1"/>
</dbReference>
<comment type="cofactor">
    <cofactor evidence="1">
        <name>Cu(2+)</name>
        <dbReference type="ChEBI" id="CHEBI:29036"/>
    </cofactor>
</comment>
<feature type="chain" id="PRO_5023045812" description="lytic cellulose monooxygenase (C4-dehydrogenating)" evidence="13">
    <location>
        <begin position="19"/>
        <end position="232"/>
    </location>
</feature>
<keyword evidence="3" id="KW-0136">Cellulose degradation</keyword>
<feature type="domain" description="Auxiliary Activity family 9 catalytic" evidence="14">
    <location>
        <begin position="19"/>
        <end position="232"/>
    </location>
</feature>
<evidence type="ECO:0000256" key="7">
    <source>
        <dbReference type="ARBA" id="ARBA00023157"/>
    </source>
</evidence>
<evidence type="ECO:0000259" key="14">
    <source>
        <dbReference type="Pfam" id="PF03443"/>
    </source>
</evidence>
<keyword evidence="13" id="KW-0732">Signal</keyword>
<keyword evidence="16" id="KW-1185">Reference proteome</keyword>
<dbReference type="AlphaFoldDB" id="A0A5C3KNJ2"/>
<keyword evidence="7" id="KW-1015">Disulfide bond</keyword>
<evidence type="ECO:0000256" key="13">
    <source>
        <dbReference type="SAM" id="SignalP"/>
    </source>
</evidence>
<evidence type="ECO:0000256" key="5">
    <source>
        <dbReference type="ARBA" id="ARBA00023008"/>
    </source>
</evidence>
<dbReference type="CDD" id="cd21175">
    <property type="entry name" value="LPMO_AA9"/>
    <property type="match status" value="1"/>
</dbReference>
<dbReference type="GO" id="GO:0030245">
    <property type="term" value="P:cellulose catabolic process"/>
    <property type="evidence" value="ECO:0007669"/>
    <property type="project" value="UniProtKB-KW"/>
</dbReference>
<evidence type="ECO:0000256" key="6">
    <source>
        <dbReference type="ARBA" id="ARBA00023033"/>
    </source>
</evidence>
<keyword evidence="5" id="KW-0186">Copper</keyword>
<accession>A0A5C3KNJ2</accession>
<evidence type="ECO:0000256" key="10">
    <source>
        <dbReference type="ARBA" id="ARBA00044502"/>
    </source>
</evidence>
<comment type="similarity">
    <text evidence="10">Belongs to the polysaccharide monooxygenase AA9 family.</text>
</comment>
<dbReference type="GO" id="GO:0046872">
    <property type="term" value="F:metal ion binding"/>
    <property type="evidence" value="ECO:0007669"/>
    <property type="project" value="UniProtKB-KW"/>
</dbReference>
<evidence type="ECO:0000256" key="8">
    <source>
        <dbReference type="ARBA" id="ARBA00023277"/>
    </source>
</evidence>
<evidence type="ECO:0000256" key="12">
    <source>
        <dbReference type="ARBA" id="ARBA00047174"/>
    </source>
</evidence>
<evidence type="ECO:0000256" key="3">
    <source>
        <dbReference type="ARBA" id="ARBA00023001"/>
    </source>
</evidence>
<name>A0A5C3KNJ2_COPMA</name>
<keyword evidence="15" id="KW-0378">Hydrolase</keyword>
<evidence type="ECO:0000313" key="16">
    <source>
        <dbReference type="Proteomes" id="UP000307440"/>
    </source>
</evidence>
<feature type="signal peptide" evidence="13">
    <location>
        <begin position="1"/>
        <end position="18"/>
    </location>
</feature>
<evidence type="ECO:0000256" key="9">
    <source>
        <dbReference type="ARBA" id="ARBA00023326"/>
    </source>
</evidence>
<evidence type="ECO:0000313" key="15">
    <source>
        <dbReference type="EMBL" id="TFK21796.1"/>
    </source>
</evidence>
<keyword evidence="6" id="KW-0503">Monooxygenase</keyword>
<dbReference type="EC" id="1.14.99.56" evidence="12"/>
<protein>
    <recommendedName>
        <fullName evidence="12">lytic cellulose monooxygenase (C4-dehydrogenating)</fullName>
        <ecNumber evidence="12">1.14.99.56</ecNumber>
    </recommendedName>
</protein>
<evidence type="ECO:0000256" key="2">
    <source>
        <dbReference type="ARBA" id="ARBA00022723"/>
    </source>
</evidence>
<keyword evidence="8" id="KW-0119">Carbohydrate metabolism</keyword>
<dbReference type="Pfam" id="PF03443">
    <property type="entry name" value="AA9"/>
    <property type="match status" value="1"/>
</dbReference>
<dbReference type="Gene3D" id="2.70.50.70">
    <property type="match status" value="1"/>
</dbReference>
<gene>
    <name evidence="15" type="ORF">FA15DRAFT_597249</name>
</gene>
<dbReference type="EMBL" id="ML210257">
    <property type="protein sequence ID" value="TFK21796.1"/>
    <property type="molecule type" value="Genomic_DNA"/>
</dbReference>
<reference evidence="15 16" key="1">
    <citation type="journal article" date="2019" name="Nat. Ecol. Evol.">
        <title>Megaphylogeny resolves global patterns of mushroom evolution.</title>
        <authorList>
            <person name="Varga T."/>
            <person name="Krizsan K."/>
            <person name="Foldi C."/>
            <person name="Dima B."/>
            <person name="Sanchez-Garcia M."/>
            <person name="Sanchez-Ramirez S."/>
            <person name="Szollosi G.J."/>
            <person name="Szarkandi J.G."/>
            <person name="Papp V."/>
            <person name="Albert L."/>
            <person name="Andreopoulos W."/>
            <person name="Angelini C."/>
            <person name="Antonin V."/>
            <person name="Barry K.W."/>
            <person name="Bougher N.L."/>
            <person name="Buchanan P."/>
            <person name="Buyck B."/>
            <person name="Bense V."/>
            <person name="Catcheside P."/>
            <person name="Chovatia M."/>
            <person name="Cooper J."/>
            <person name="Damon W."/>
            <person name="Desjardin D."/>
            <person name="Finy P."/>
            <person name="Geml J."/>
            <person name="Haridas S."/>
            <person name="Hughes K."/>
            <person name="Justo A."/>
            <person name="Karasinski D."/>
            <person name="Kautmanova I."/>
            <person name="Kiss B."/>
            <person name="Kocsube S."/>
            <person name="Kotiranta H."/>
            <person name="LaButti K.M."/>
            <person name="Lechner B.E."/>
            <person name="Liimatainen K."/>
            <person name="Lipzen A."/>
            <person name="Lukacs Z."/>
            <person name="Mihaltcheva S."/>
            <person name="Morgado L.N."/>
            <person name="Niskanen T."/>
            <person name="Noordeloos M.E."/>
            <person name="Ohm R.A."/>
            <person name="Ortiz-Santana B."/>
            <person name="Ovrebo C."/>
            <person name="Racz N."/>
            <person name="Riley R."/>
            <person name="Savchenko A."/>
            <person name="Shiryaev A."/>
            <person name="Soop K."/>
            <person name="Spirin V."/>
            <person name="Szebenyi C."/>
            <person name="Tomsovsky M."/>
            <person name="Tulloss R.E."/>
            <person name="Uehling J."/>
            <person name="Grigoriev I.V."/>
            <person name="Vagvolgyi C."/>
            <person name="Papp T."/>
            <person name="Martin F.M."/>
            <person name="Miettinen O."/>
            <person name="Hibbett D.S."/>
            <person name="Nagy L.G."/>
        </authorList>
    </citation>
    <scope>NUCLEOTIDE SEQUENCE [LARGE SCALE GENOMIC DNA]</scope>
    <source>
        <strain evidence="15 16">CBS 121175</strain>
    </source>
</reference>
<dbReference type="STRING" id="230819.A0A5C3KNJ2"/>
<organism evidence="15 16">
    <name type="scientific">Coprinopsis marcescibilis</name>
    <name type="common">Agaric fungus</name>
    <name type="synonym">Psathyrella marcescibilis</name>
    <dbReference type="NCBI Taxonomy" id="230819"/>
    <lineage>
        <taxon>Eukaryota</taxon>
        <taxon>Fungi</taxon>
        <taxon>Dikarya</taxon>
        <taxon>Basidiomycota</taxon>
        <taxon>Agaricomycotina</taxon>
        <taxon>Agaricomycetes</taxon>
        <taxon>Agaricomycetidae</taxon>
        <taxon>Agaricales</taxon>
        <taxon>Agaricineae</taxon>
        <taxon>Psathyrellaceae</taxon>
        <taxon>Coprinopsis</taxon>
    </lineage>
</organism>
<dbReference type="Proteomes" id="UP000307440">
    <property type="component" value="Unassembled WGS sequence"/>
</dbReference>
<evidence type="ECO:0000256" key="1">
    <source>
        <dbReference type="ARBA" id="ARBA00001973"/>
    </source>
</evidence>
<dbReference type="GO" id="GO:0016787">
    <property type="term" value="F:hydrolase activity"/>
    <property type="evidence" value="ECO:0007669"/>
    <property type="project" value="UniProtKB-KW"/>
</dbReference>
<keyword evidence="4" id="KW-0560">Oxidoreductase</keyword>
<evidence type="ECO:0000256" key="11">
    <source>
        <dbReference type="ARBA" id="ARBA00045077"/>
    </source>
</evidence>
<comment type="catalytic activity">
    <reaction evidence="11">
        <text>[(1-&gt;4)-beta-D-glucosyl]n+m + reduced acceptor + O2 = 4-dehydro-beta-D-glucosyl-[(1-&gt;4)-beta-D-glucosyl]n-1 + [(1-&gt;4)-beta-D-glucosyl]m + acceptor + H2O.</text>
        <dbReference type="EC" id="1.14.99.56"/>
    </reaction>
</comment>
<dbReference type="GO" id="GO:0004497">
    <property type="term" value="F:monooxygenase activity"/>
    <property type="evidence" value="ECO:0007669"/>
    <property type="project" value="UniProtKB-KW"/>
</dbReference>
<dbReference type="OrthoDB" id="4849160at2759"/>
<keyword evidence="9" id="KW-0624">Polysaccharide degradation</keyword>
<dbReference type="InterPro" id="IPR005103">
    <property type="entry name" value="AA9_LPMO"/>
</dbReference>
<sequence length="232" mass="25605">MLIHLVFPVGLFAVGVSGHGFVREVRLGEVSYEGYHPYVDPYTIPTPQRIIRKVPWIGPVEDLSLIDVQCNGQTSENYFTEPAPLVGTVVAGDTVSFNWISYAASDSHHGPMVTYMAKVPPGQDVRKWNPGSDAVWFKIEHSGKDAQRRWAATHNLLQPTGSGDYTVRIPPKLQPGQYLIRHEWIALHLAHAYPGAQVYPICVQVEVTGNGTAFPTSFVSFPGEYHAKTPGV</sequence>
<dbReference type="InterPro" id="IPR049892">
    <property type="entry name" value="AA9"/>
</dbReference>
<proteinExistence type="inferred from homology"/>
<evidence type="ECO:0000256" key="4">
    <source>
        <dbReference type="ARBA" id="ARBA00023002"/>
    </source>
</evidence>
<dbReference type="PANTHER" id="PTHR33353:SF6">
    <property type="entry name" value="ENDOGLUCANASE IV"/>
    <property type="match status" value="1"/>
</dbReference>